<reference evidence="2 3" key="1">
    <citation type="submission" date="2020-04" db="EMBL/GenBank/DDBJ databases">
        <authorList>
            <person name="De Canck E."/>
        </authorList>
    </citation>
    <scope>NUCLEOTIDE SEQUENCE [LARGE SCALE GENOMIC DNA]</scope>
    <source>
        <strain evidence="2 3">LMG 3415</strain>
    </source>
</reference>
<dbReference type="InterPro" id="IPR014145">
    <property type="entry name" value="LigD_pol_dom"/>
</dbReference>
<comment type="caution">
    <text evidence="2">The sequence shown here is derived from an EMBL/GenBank/DDBJ whole genome shotgun (WGS) entry which is preliminary data.</text>
</comment>
<proteinExistence type="predicted"/>
<dbReference type="Pfam" id="PF21686">
    <property type="entry name" value="LigD_Prim-Pol"/>
    <property type="match status" value="1"/>
</dbReference>
<gene>
    <name evidence="2" type="ORF">LMG3415_05272</name>
</gene>
<dbReference type="EMBL" id="CADIKR010000008">
    <property type="protein sequence ID" value="CAB3916579.1"/>
    <property type="molecule type" value="Genomic_DNA"/>
</dbReference>
<feature type="domain" description="DNA ligase D polymerase" evidence="1">
    <location>
        <begin position="1"/>
        <end position="50"/>
    </location>
</feature>
<evidence type="ECO:0000313" key="2">
    <source>
        <dbReference type="EMBL" id="CAB3916579.1"/>
    </source>
</evidence>
<dbReference type="Gene3D" id="3.90.920.10">
    <property type="entry name" value="DNA primase, PRIM domain"/>
    <property type="match status" value="1"/>
</dbReference>
<protein>
    <recommendedName>
        <fullName evidence="1">DNA ligase D polymerase domain-containing protein</fullName>
    </recommendedName>
</protein>
<evidence type="ECO:0000313" key="3">
    <source>
        <dbReference type="Proteomes" id="UP000507140"/>
    </source>
</evidence>
<sequence>MVPLRKQFDWDTVKAFSEAMVRHLARTLPQLFVAKSGPKNRVGKIFVDSSVERPLMAASRPFRPADGDP</sequence>
<accession>A0ABM8LKJ5</accession>
<organism evidence="2 3">
    <name type="scientific">Achromobacter mucicolens</name>
    <dbReference type="NCBI Taxonomy" id="1389922"/>
    <lineage>
        <taxon>Bacteria</taxon>
        <taxon>Pseudomonadati</taxon>
        <taxon>Pseudomonadota</taxon>
        <taxon>Betaproteobacteria</taxon>
        <taxon>Burkholderiales</taxon>
        <taxon>Alcaligenaceae</taxon>
        <taxon>Achromobacter</taxon>
    </lineage>
</organism>
<dbReference type="Proteomes" id="UP000507140">
    <property type="component" value="Unassembled WGS sequence"/>
</dbReference>
<evidence type="ECO:0000259" key="1">
    <source>
        <dbReference type="Pfam" id="PF21686"/>
    </source>
</evidence>
<dbReference type="RefSeq" id="WP_042797778.1">
    <property type="nucleotide sequence ID" value="NZ_CADIKR010000008.1"/>
</dbReference>
<keyword evidence="3" id="KW-1185">Reference proteome</keyword>
<name>A0ABM8LKJ5_9BURK</name>